<evidence type="ECO:0000259" key="2">
    <source>
        <dbReference type="Pfam" id="PF07811"/>
    </source>
</evidence>
<keyword evidence="1" id="KW-1133">Transmembrane helix</keyword>
<dbReference type="KEGG" id="ppso:QPJ95_21840"/>
<evidence type="ECO:0000313" key="4">
    <source>
        <dbReference type="Proteomes" id="UP001238334"/>
    </source>
</evidence>
<dbReference type="Pfam" id="PF07811">
    <property type="entry name" value="TadE"/>
    <property type="match status" value="1"/>
</dbReference>
<evidence type="ECO:0000313" key="3">
    <source>
        <dbReference type="EMBL" id="WIY25098.1"/>
    </source>
</evidence>
<evidence type="ECO:0000256" key="1">
    <source>
        <dbReference type="SAM" id="Phobius"/>
    </source>
</evidence>
<dbReference type="EMBL" id="CP127247">
    <property type="protein sequence ID" value="WIY25098.1"/>
    <property type="molecule type" value="Genomic_DNA"/>
</dbReference>
<dbReference type="RefSeq" id="WP_270919865.1">
    <property type="nucleotide sequence ID" value="NZ_CP127247.1"/>
</dbReference>
<keyword evidence="1" id="KW-0812">Transmembrane</keyword>
<dbReference type="InterPro" id="IPR012495">
    <property type="entry name" value="TadE-like_dom"/>
</dbReference>
<reference evidence="3 4" key="1">
    <citation type="submission" date="2023-06" db="EMBL/GenBank/DDBJ databases">
        <title>Parasedimentitalea psychrophila sp. nov., a psychrophilic bacterium isolated from deep-sea sediment.</title>
        <authorList>
            <person name="Li A."/>
        </authorList>
    </citation>
    <scope>NUCLEOTIDE SEQUENCE [LARGE SCALE GENOMIC DNA]</scope>
    <source>
        <strain evidence="3 4">QS115</strain>
    </source>
</reference>
<keyword evidence="1" id="KW-0472">Membrane</keyword>
<gene>
    <name evidence="3" type="ORF">QPJ95_21840</name>
</gene>
<organism evidence="3 4">
    <name type="scientific">Parasedimentitalea psychrophila</name>
    <dbReference type="NCBI Taxonomy" id="2997337"/>
    <lineage>
        <taxon>Bacteria</taxon>
        <taxon>Pseudomonadati</taxon>
        <taxon>Pseudomonadota</taxon>
        <taxon>Alphaproteobacteria</taxon>
        <taxon>Rhodobacterales</taxon>
        <taxon>Paracoccaceae</taxon>
        <taxon>Parasedimentitalea</taxon>
    </lineage>
</organism>
<accession>A0A9Y2P6K4</accession>
<feature type="domain" description="TadE-like" evidence="2">
    <location>
        <begin position="10"/>
        <end position="49"/>
    </location>
</feature>
<keyword evidence="4" id="KW-1185">Reference proteome</keyword>
<dbReference type="AlphaFoldDB" id="A0A9Y2P6K4"/>
<proteinExistence type="predicted"/>
<name>A0A9Y2P6K4_9RHOB</name>
<dbReference type="Proteomes" id="UP001238334">
    <property type="component" value="Chromosome"/>
</dbReference>
<protein>
    <submittedName>
        <fullName evidence="3">TadE/TadG family type IV pilus assembly protein</fullName>
    </submittedName>
</protein>
<sequence>MRRFLKDQSGTVLVETLIAMPILVLFTFVIVQLGYVFFVSSTMIHVSQHISREIAVGGADDETDGTYTACGSLTGVSADGLESAESMACDMMANIPGDFSVFASDTVAGGAAMAGDSIQVSIRIQTIAMIPIDAMGMADSFATYSISARNIKE</sequence>
<feature type="transmembrane region" description="Helical" evidence="1">
    <location>
        <begin position="12"/>
        <end position="38"/>
    </location>
</feature>